<gene>
    <name evidence="1" type="ORF">BB560_001317</name>
</gene>
<proteinExistence type="predicted"/>
<dbReference type="Proteomes" id="UP000245609">
    <property type="component" value="Unassembled WGS sequence"/>
</dbReference>
<name>A0A2T9ZHV7_9FUNG</name>
<evidence type="ECO:0000313" key="2">
    <source>
        <dbReference type="Proteomes" id="UP000245609"/>
    </source>
</evidence>
<accession>A0A2T9ZHV7</accession>
<dbReference type="AlphaFoldDB" id="A0A2T9ZHV7"/>
<evidence type="ECO:0000313" key="1">
    <source>
        <dbReference type="EMBL" id="PVV04175.1"/>
    </source>
</evidence>
<dbReference type="EMBL" id="MBFS01000152">
    <property type="protein sequence ID" value="PVV04175.1"/>
    <property type="molecule type" value="Genomic_DNA"/>
</dbReference>
<keyword evidence="2" id="KW-1185">Reference proteome</keyword>
<protein>
    <submittedName>
        <fullName evidence="1">Uncharacterized protein</fullName>
    </submittedName>
</protein>
<organism evidence="1 2">
    <name type="scientific">Smittium megazygosporum</name>
    <dbReference type="NCBI Taxonomy" id="133381"/>
    <lineage>
        <taxon>Eukaryota</taxon>
        <taxon>Fungi</taxon>
        <taxon>Fungi incertae sedis</taxon>
        <taxon>Zoopagomycota</taxon>
        <taxon>Kickxellomycotina</taxon>
        <taxon>Harpellomycetes</taxon>
        <taxon>Harpellales</taxon>
        <taxon>Legeriomycetaceae</taxon>
        <taxon>Smittium</taxon>
    </lineage>
</organism>
<reference evidence="1 2" key="1">
    <citation type="journal article" date="2018" name="MBio">
        <title>Comparative Genomics Reveals the Core Gene Toolbox for the Fungus-Insect Symbiosis.</title>
        <authorList>
            <person name="Wang Y."/>
            <person name="Stata M."/>
            <person name="Wang W."/>
            <person name="Stajich J.E."/>
            <person name="White M.M."/>
            <person name="Moncalvo J.M."/>
        </authorList>
    </citation>
    <scope>NUCLEOTIDE SEQUENCE [LARGE SCALE GENOMIC DNA]</scope>
    <source>
        <strain evidence="1 2">SC-DP-2</strain>
    </source>
</reference>
<sequence>MTRLYDFHFDKQLELWYNFSDSRILDQFFNLATSSTVNSKNLYEKTGIGIEIKRLNSKLGLKRLSDSISSSFKKLRITSSNSKHIHLEKHENNTSFGREIRKMDDQKSIFHRDSETQDFSHMYKNPNCSTIETKSSQTTITDSKQDSYSGRIFIACVEGFSCLDKVNTYLIVVNTGSKSYVLQKFKEPEFRKFIIAVPFEGETSDISLCVYRIGPTGQDQLRIYKSNVCMEKLSPALNKAPHDNSNGINLSLDSTKTKIYYTFEHNPVSKEIFASDSKGPDLVGKIRLGALNDPFIYSEQRKYILNPKRKNIFQKNTKSSAHQVELLLTYSKRQMSSARLTPFLNCRNIDEKSQTSVNFSTFEKQQDQTPKGRSVFGDFWKALSINNRENKRFEFRKSRVSDEGHGLANYISCLTKIEMKCDDARRSDKWKELGWSTSSVYFGDKVIEVYTHENPQMNDFGSKNFVFSVSNLVGMYKTRVQKENQHENETDLKCNQRSFSMYCLCLRFSKGKGIKGKHLSKSLPLMKKREIPDVSTKNEMVEVWKENKYGNNNTLKNKVRDKRFKRSYQENSSSRWGNRSLQREYVVLQMGFENEVEYIQVCDFPLLKRAIKDVYGSGFRHSVKRAKVFEDETRAMENNIQTYNMNNMFNEQNCLILGNRNLQNVVEKNTYMYGNQVKIEEIFEKMKKLGIGDESKKSLMTGKNDLEIIENFSERISETMSSRNYKDEEKNNICGNNMENVQVYNVQVLFEERYITKGPFVQYFDFEKNKKRANEFDQNKFIDLEEANIIEIYGVAKKKFVD</sequence>
<comment type="caution">
    <text evidence="1">The sequence shown here is derived from an EMBL/GenBank/DDBJ whole genome shotgun (WGS) entry which is preliminary data.</text>
</comment>